<keyword evidence="1" id="KW-0472">Membrane</keyword>
<feature type="transmembrane region" description="Helical" evidence="1">
    <location>
        <begin position="136"/>
        <end position="157"/>
    </location>
</feature>
<name>A0A9P8JQS9_AURME</name>
<keyword evidence="1" id="KW-0812">Transmembrane</keyword>
<feature type="transmembrane region" description="Helical" evidence="1">
    <location>
        <begin position="383"/>
        <end position="406"/>
    </location>
</feature>
<gene>
    <name evidence="2" type="ORF">KCU98_g10662</name>
</gene>
<accession>A0A9P8JQS9</accession>
<dbReference type="Proteomes" id="UP000729357">
    <property type="component" value="Unassembled WGS sequence"/>
</dbReference>
<proteinExistence type="predicted"/>
<protein>
    <submittedName>
        <fullName evidence="2">Uncharacterized protein</fullName>
    </submittedName>
</protein>
<dbReference type="EMBL" id="JAHFXS010001608">
    <property type="protein sequence ID" value="KAG9976531.1"/>
    <property type="molecule type" value="Genomic_DNA"/>
</dbReference>
<dbReference type="AlphaFoldDB" id="A0A9P8JQS9"/>
<comment type="caution">
    <text evidence="2">The sequence shown here is derived from an EMBL/GenBank/DDBJ whole genome shotgun (WGS) entry which is preliminary data.</text>
</comment>
<keyword evidence="1" id="KW-1133">Transmembrane helix</keyword>
<feature type="non-terminal residue" evidence="2">
    <location>
        <position position="455"/>
    </location>
</feature>
<organism evidence="2 3">
    <name type="scientific">Aureobasidium melanogenum</name>
    <name type="common">Aureobasidium pullulans var. melanogenum</name>
    <dbReference type="NCBI Taxonomy" id="46634"/>
    <lineage>
        <taxon>Eukaryota</taxon>
        <taxon>Fungi</taxon>
        <taxon>Dikarya</taxon>
        <taxon>Ascomycota</taxon>
        <taxon>Pezizomycotina</taxon>
        <taxon>Dothideomycetes</taxon>
        <taxon>Dothideomycetidae</taxon>
        <taxon>Dothideales</taxon>
        <taxon>Saccotheciaceae</taxon>
        <taxon>Aureobasidium</taxon>
    </lineage>
</organism>
<evidence type="ECO:0000313" key="2">
    <source>
        <dbReference type="EMBL" id="KAG9976531.1"/>
    </source>
</evidence>
<evidence type="ECO:0000256" key="1">
    <source>
        <dbReference type="SAM" id="Phobius"/>
    </source>
</evidence>
<keyword evidence="3" id="KW-1185">Reference proteome</keyword>
<evidence type="ECO:0000313" key="3">
    <source>
        <dbReference type="Proteomes" id="UP000729357"/>
    </source>
</evidence>
<reference evidence="2" key="2">
    <citation type="submission" date="2021-08" db="EMBL/GenBank/DDBJ databases">
        <authorList>
            <person name="Gostincar C."/>
            <person name="Sun X."/>
            <person name="Song Z."/>
            <person name="Gunde-Cimerman N."/>
        </authorList>
    </citation>
    <scope>NUCLEOTIDE SEQUENCE</scope>
    <source>
        <strain evidence="2">EXF-9298</strain>
    </source>
</reference>
<feature type="transmembrane region" description="Helical" evidence="1">
    <location>
        <begin position="177"/>
        <end position="200"/>
    </location>
</feature>
<reference evidence="2" key="1">
    <citation type="journal article" date="2021" name="J Fungi (Basel)">
        <title>Virulence traits and population genomics of the black yeast Aureobasidium melanogenum.</title>
        <authorList>
            <person name="Cernosa A."/>
            <person name="Sun X."/>
            <person name="Gostincar C."/>
            <person name="Fang C."/>
            <person name="Gunde-Cimerman N."/>
            <person name="Song Z."/>
        </authorList>
    </citation>
    <scope>NUCLEOTIDE SEQUENCE</scope>
    <source>
        <strain evidence="2">EXF-9298</strain>
    </source>
</reference>
<sequence length="455" mass="50918">MSDIHAPNQWALLALANEAMQVSANHTSHAADNNSYGISWSMVLKGILPMLTIALGVVGNYLMNHFFFLMTMLSEVEAPVPGGVDSQDTGSEKYGLLEEDKYKDKKRSLSPNRPAYITSSIRATLRHLNAEAGDLSMFRGIGTASAGYLLMMPLYLFVEFVSHRLPLLKKSNRAVEAFAHVTVALIWSQICATILHVCISKPRYKFWFRRMPMTWFKVLRTAWLAVLADVLSEEIVQAAFYYLTPAAKPNSEPKTITIDANNPSKQFQLSNGPLVKISVAIVLWACIKSMLRSQIKPVIRLVLVRPFEAIHNRVYASMLPDDEDPVIPMDRSFQGRPQSGGILQQQTQPLGFVEAARTVNKDTYIRLVKLKLKLYVIKQLVEYAFWTLIFAEIIFFVGPSAVWVVLKLISGTPVVQADLDAVQGNATRRFLDSMIAGPRNFTSPTFNMTVTSLDQ</sequence>
<feature type="transmembrane region" description="Helical" evidence="1">
    <location>
        <begin position="42"/>
        <end position="63"/>
    </location>
</feature>